<evidence type="ECO:0000256" key="2">
    <source>
        <dbReference type="SAM" id="MobiDB-lite"/>
    </source>
</evidence>
<dbReference type="Proteomes" id="UP001205740">
    <property type="component" value="Unassembled WGS sequence"/>
</dbReference>
<dbReference type="RefSeq" id="WP_253654793.1">
    <property type="nucleotide sequence ID" value="NZ_BAAAOE010000002.1"/>
</dbReference>
<feature type="domain" description="Lsr2 dimerization" evidence="3">
    <location>
        <begin position="1"/>
        <end position="59"/>
    </location>
</feature>
<proteinExistence type="predicted"/>
<protein>
    <submittedName>
        <fullName evidence="5">Lsr2 protein</fullName>
    </submittedName>
</protein>
<dbReference type="Pfam" id="PF11774">
    <property type="entry name" value="Lsr2"/>
    <property type="match status" value="1"/>
</dbReference>
<dbReference type="Pfam" id="PF23359">
    <property type="entry name" value="Lsr2_DNA-bd"/>
    <property type="match status" value="1"/>
</dbReference>
<evidence type="ECO:0000313" key="6">
    <source>
        <dbReference type="Proteomes" id="UP001205740"/>
    </source>
</evidence>
<keyword evidence="6" id="KW-1185">Reference proteome</keyword>
<dbReference type="Gene3D" id="3.30.60.230">
    <property type="entry name" value="Lsr2, dimerization domain"/>
    <property type="match status" value="1"/>
</dbReference>
<dbReference type="EMBL" id="JAMTCG010000004">
    <property type="protein sequence ID" value="MCP2161212.1"/>
    <property type="molecule type" value="Genomic_DNA"/>
</dbReference>
<organism evidence="5 6">
    <name type="scientific">Williamsia serinedens</name>
    <dbReference type="NCBI Taxonomy" id="391736"/>
    <lineage>
        <taxon>Bacteria</taxon>
        <taxon>Bacillati</taxon>
        <taxon>Actinomycetota</taxon>
        <taxon>Actinomycetes</taxon>
        <taxon>Mycobacteriales</taxon>
        <taxon>Nocardiaceae</taxon>
        <taxon>Williamsia</taxon>
    </lineage>
</organism>
<dbReference type="InterPro" id="IPR024412">
    <property type="entry name" value="Lsr2_dim_dom"/>
</dbReference>
<gene>
    <name evidence="5" type="ORF">LX12_002407</name>
</gene>
<dbReference type="InterPro" id="IPR055370">
    <property type="entry name" value="Lsr2_DNA-bd"/>
</dbReference>
<accession>A0ABT1H5V7</accession>
<dbReference type="Gene3D" id="4.10.320.10">
    <property type="entry name" value="E3-binding domain"/>
    <property type="match status" value="1"/>
</dbReference>
<comment type="caution">
    <text evidence="5">The sequence shown here is derived from an EMBL/GenBank/DDBJ whole genome shotgun (WGS) entry which is preliminary data.</text>
</comment>
<keyword evidence="1" id="KW-0238">DNA-binding</keyword>
<name>A0ABT1H5V7_9NOCA</name>
<feature type="compositionally biased region" description="Low complexity" evidence="2">
    <location>
        <begin position="58"/>
        <end position="73"/>
    </location>
</feature>
<evidence type="ECO:0000259" key="3">
    <source>
        <dbReference type="Pfam" id="PF11774"/>
    </source>
</evidence>
<reference evidence="5 6" key="1">
    <citation type="submission" date="2022-06" db="EMBL/GenBank/DDBJ databases">
        <title>Genomic Encyclopedia of Archaeal and Bacterial Type Strains, Phase II (KMG-II): from individual species to whole genera.</title>
        <authorList>
            <person name="Goeker M."/>
        </authorList>
    </citation>
    <scope>NUCLEOTIDE SEQUENCE [LARGE SCALE GENOMIC DNA]</scope>
    <source>
        <strain evidence="5 6">DSM 45037</strain>
    </source>
</reference>
<sequence length="116" mass="12892">MAKKQIVQFIDDIDGKVLEEFETVRWSLDGKQYEFDTSPKHAQQFRDSLTKYVEASRAVSGNRGGRRAAAATSGTGGTRSKEQTQAIRDWANSNGFEVSDRGRIPINVVEAFEAAH</sequence>
<feature type="domain" description="Lsr2 DNA-binding" evidence="4">
    <location>
        <begin position="80"/>
        <end position="115"/>
    </location>
</feature>
<feature type="region of interest" description="Disordered" evidence="2">
    <location>
        <begin position="58"/>
        <end position="83"/>
    </location>
</feature>
<dbReference type="InterPro" id="IPR036625">
    <property type="entry name" value="E3-bd_dom_sf"/>
</dbReference>
<dbReference type="InterPro" id="IPR042261">
    <property type="entry name" value="Lsr2-like_dimerization"/>
</dbReference>
<evidence type="ECO:0000256" key="1">
    <source>
        <dbReference type="ARBA" id="ARBA00023125"/>
    </source>
</evidence>
<evidence type="ECO:0000313" key="5">
    <source>
        <dbReference type="EMBL" id="MCP2161212.1"/>
    </source>
</evidence>
<evidence type="ECO:0000259" key="4">
    <source>
        <dbReference type="Pfam" id="PF23359"/>
    </source>
</evidence>